<protein>
    <submittedName>
        <fullName evidence="1">Uncharacterized protein</fullName>
    </submittedName>
</protein>
<gene>
    <name evidence="1" type="ORF">FRZ44_02810</name>
</gene>
<sequence>MEELHRRLAALDQNLAAAADRILEGGPAIAERQRQVEVLRLRSSLLRQRLIDAKSTPWDDIKASLQADWDGLSENLERWMKDIDKDFQSGRREPTL</sequence>
<reference evidence="1 2" key="1">
    <citation type="submission" date="2019-08" db="EMBL/GenBank/DDBJ databases">
        <title>Hyperibacter terrae gen. nov., sp. nov. and Hyperibacter viscosus sp. nov., two new members in the family Rhodospirillaceae isolated from the rhizosphere of Hypericum perforatum.</title>
        <authorList>
            <person name="Noviana Z."/>
        </authorList>
    </citation>
    <scope>NUCLEOTIDE SEQUENCE [LARGE SCALE GENOMIC DNA]</scope>
    <source>
        <strain evidence="1 2">R5913</strain>
    </source>
</reference>
<proteinExistence type="predicted"/>
<name>A0A5J6MD66_9PROT</name>
<keyword evidence="2" id="KW-1185">Reference proteome</keyword>
<dbReference type="AlphaFoldDB" id="A0A5J6MD66"/>
<organism evidence="1 2">
    <name type="scientific">Hypericibacter terrae</name>
    <dbReference type="NCBI Taxonomy" id="2602015"/>
    <lineage>
        <taxon>Bacteria</taxon>
        <taxon>Pseudomonadati</taxon>
        <taxon>Pseudomonadota</taxon>
        <taxon>Alphaproteobacteria</taxon>
        <taxon>Rhodospirillales</taxon>
        <taxon>Dongiaceae</taxon>
        <taxon>Hypericibacter</taxon>
    </lineage>
</organism>
<dbReference type="Proteomes" id="UP000326202">
    <property type="component" value="Chromosome"/>
</dbReference>
<evidence type="ECO:0000313" key="1">
    <source>
        <dbReference type="EMBL" id="QEX15001.1"/>
    </source>
</evidence>
<accession>A0A5J6MD66</accession>
<evidence type="ECO:0000313" key="2">
    <source>
        <dbReference type="Proteomes" id="UP000326202"/>
    </source>
</evidence>
<dbReference type="EMBL" id="CP042906">
    <property type="protein sequence ID" value="QEX15001.1"/>
    <property type="molecule type" value="Genomic_DNA"/>
</dbReference>
<dbReference type="KEGG" id="htq:FRZ44_02810"/>